<dbReference type="Proteomes" id="UP000275267">
    <property type="component" value="Unassembled WGS sequence"/>
</dbReference>
<comment type="caution">
    <text evidence="2">The sequence shown here is derived from an EMBL/GenBank/DDBJ whole genome shotgun (WGS) entry which is preliminary data.</text>
</comment>
<dbReference type="EMBL" id="PQIB02000013">
    <property type="protein sequence ID" value="RLM74775.1"/>
    <property type="molecule type" value="Genomic_DNA"/>
</dbReference>
<feature type="compositionally biased region" description="Low complexity" evidence="1">
    <location>
        <begin position="108"/>
        <end position="122"/>
    </location>
</feature>
<dbReference type="PANTHER" id="PTHR35551">
    <property type="match status" value="1"/>
</dbReference>
<feature type="region of interest" description="Disordered" evidence="1">
    <location>
        <begin position="78"/>
        <end position="124"/>
    </location>
</feature>
<evidence type="ECO:0000313" key="2">
    <source>
        <dbReference type="EMBL" id="RLM74775.1"/>
    </source>
</evidence>
<dbReference type="PANTHER" id="PTHR35551:SF1">
    <property type="entry name" value="ACCLIMATION OF PHOTOSYNTHESIS TO ENVIRONMENT"/>
    <property type="match status" value="1"/>
</dbReference>
<dbReference type="STRING" id="4540.A0A3L6Q7Y7"/>
<feature type="compositionally biased region" description="Basic residues" evidence="1">
    <location>
        <begin position="88"/>
        <end position="98"/>
    </location>
</feature>
<protein>
    <submittedName>
        <fullName evidence="2">Uncharacterized protein</fullName>
    </submittedName>
</protein>
<feature type="compositionally biased region" description="Low complexity" evidence="1">
    <location>
        <begin position="1"/>
        <end position="23"/>
    </location>
</feature>
<keyword evidence="3" id="KW-1185">Reference proteome</keyword>
<sequence>MAASLRSPPSVPAAFRRSRASSSPSPPPSSPAPKARFVARCSESVSVQQLARPIAEYVSLPASQYTVHKGGLVCPVPWRPWRGEGSRGRRRYAGRRATGRAEEPLSPPAAAAPAQPTGASAGKAVVPDDEFSLAKVSFGVIGLGVGISLLS</sequence>
<evidence type="ECO:0000256" key="1">
    <source>
        <dbReference type="SAM" id="MobiDB-lite"/>
    </source>
</evidence>
<feature type="region of interest" description="Disordered" evidence="1">
    <location>
        <begin position="1"/>
        <end position="36"/>
    </location>
</feature>
<reference evidence="3" key="1">
    <citation type="journal article" date="2019" name="Nat. Commun.">
        <title>The genome of broomcorn millet.</title>
        <authorList>
            <person name="Zou C."/>
            <person name="Miki D."/>
            <person name="Li D."/>
            <person name="Tang Q."/>
            <person name="Xiao L."/>
            <person name="Rajput S."/>
            <person name="Deng P."/>
            <person name="Jia W."/>
            <person name="Huang R."/>
            <person name="Zhang M."/>
            <person name="Sun Y."/>
            <person name="Hu J."/>
            <person name="Fu X."/>
            <person name="Schnable P.S."/>
            <person name="Li F."/>
            <person name="Zhang H."/>
            <person name="Feng B."/>
            <person name="Zhu X."/>
            <person name="Liu R."/>
            <person name="Schnable J.C."/>
            <person name="Zhu J.-K."/>
            <person name="Zhang H."/>
        </authorList>
    </citation>
    <scope>NUCLEOTIDE SEQUENCE [LARGE SCALE GENOMIC DNA]</scope>
</reference>
<accession>A0A3L6Q7Y7</accession>
<evidence type="ECO:0000313" key="3">
    <source>
        <dbReference type="Proteomes" id="UP000275267"/>
    </source>
</evidence>
<organism evidence="2 3">
    <name type="scientific">Panicum miliaceum</name>
    <name type="common">Proso millet</name>
    <name type="synonym">Broomcorn millet</name>
    <dbReference type="NCBI Taxonomy" id="4540"/>
    <lineage>
        <taxon>Eukaryota</taxon>
        <taxon>Viridiplantae</taxon>
        <taxon>Streptophyta</taxon>
        <taxon>Embryophyta</taxon>
        <taxon>Tracheophyta</taxon>
        <taxon>Spermatophyta</taxon>
        <taxon>Magnoliopsida</taxon>
        <taxon>Liliopsida</taxon>
        <taxon>Poales</taxon>
        <taxon>Poaceae</taxon>
        <taxon>PACMAD clade</taxon>
        <taxon>Panicoideae</taxon>
        <taxon>Panicodae</taxon>
        <taxon>Paniceae</taxon>
        <taxon>Panicinae</taxon>
        <taxon>Panicum</taxon>
        <taxon>Panicum sect. Panicum</taxon>
    </lineage>
</organism>
<name>A0A3L6Q7Y7_PANMI</name>
<dbReference type="InterPro" id="IPR021275">
    <property type="entry name" value="DUF2854"/>
</dbReference>
<gene>
    <name evidence="2" type="ORF">C2845_PM15G24890</name>
</gene>
<dbReference type="AlphaFoldDB" id="A0A3L6Q7Y7"/>
<dbReference type="OrthoDB" id="426136at2759"/>
<proteinExistence type="predicted"/>